<proteinExistence type="predicted"/>
<evidence type="ECO:0000256" key="6">
    <source>
        <dbReference type="ARBA" id="ARBA00031108"/>
    </source>
</evidence>
<dbReference type="Pfam" id="PF13500">
    <property type="entry name" value="AAA_26"/>
    <property type="match status" value="1"/>
</dbReference>
<reference evidence="8" key="1">
    <citation type="journal article" date="2021" name="PeerJ">
        <title>Extensive microbial diversity within the chicken gut microbiome revealed by metagenomics and culture.</title>
        <authorList>
            <person name="Gilroy R."/>
            <person name="Ravi A."/>
            <person name="Getino M."/>
            <person name="Pursley I."/>
            <person name="Horton D.L."/>
            <person name="Alikhan N.F."/>
            <person name="Baker D."/>
            <person name="Gharbi K."/>
            <person name="Hall N."/>
            <person name="Watson M."/>
            <person name="Adriaenssens E.M."/>
            <person name="Foster-Nyarko E."/>
            <person name="Jarju S."/>
            <person name="Secka A."/>
            <person name="Antonio M."/>
            <person name="Oren A."/>
            <person name="Chaudhuri R.R."/>
            <person name="La Ragione R."/>
            <person name="Hildebrand F."/>
            <person name="Pallen M.J."/>
        </authorList>
    </citation>
    <scope>NUCLEOTIDE SEQUENCE</scope>
    <source>
        <strain evidence="8">ChiGjej2B2-19336</strain>
    </source>
</reference>
<dbReference type="InterPro" id="IPR042113">
    <property type="entry name" value="P_AcTrfase_dom1"/>
</dbReference>
<dbReference type="PANTHER" id="PTHR43356">
    <property type="entry name" value="PHOSPHATE ACETYLTRANSFERASE"/>
    <property type="match status" value="1"/>
</dbReference>
<accession>A0A921AYU0</accession>
<gene>
    <name evidence="8" type="primary">pta</name>
    <name evidence="8" type="ORF">K8W16_12335</name>
</gene>
<organism evidence="8 9">
    <name type="scientific">Mailhella massiliensis</name>
    <dbReference type="NCBI Taxonomy" id="1903261"/>
    <lineage>
        <taxon>Bacteria</taxon>
        <taxon>Pseudomonadati</taxon>
        <taxon>Thermodesulfobacteriota</taxon>
        <taxon>Desulfovibrionia</taxon>
        <taxon>Desulfovibrionales</taxon>
        <taxon>Desulfovibrionaceae</taxon>
        <taxon>Mailhella</taxon>
    </lineage>
</organism>
<evidence type="ECO:0000256" key="5">
    <source>
        <dbReference type="ARBA" id="ARBA00023315"/>
    </source>
</evidence>
<evidence type="ECO:0000256" key="1">
    <source>
        <dbReference type="ARBA" id="ARBA00004989"/>
    </source>
</evidence>
<dbReference type="GO" id="GO:0008959">
    <property type="term" value="F:phosphate acetyltransferase activity"/>
    <property type="evidence" value="ECO:0007669"/>
    <property type="project" value="UniProtKB-EC"/>
</dbReference>
<dbReference type="Proteomes" id="UP000698963">
    <property type="component" value="Unassembled WGS sequence"/>
</dbReference>
<dbReference type="InterPro" id="IPR042112">
    <property type="entry name" value="P_AcTrfase_dom2"/>
</dbReference>
<evidence type="ECO:0000256" key="4">
    <source>
        <dbReference type="ARBA" id="ARBA00022679"/>
    </source>
</evidence>
<evidence type="ECO:0000256" key="2">
    <source>
        <dbReference type="ARBA" id="ARBA00012707"/>
    </source>
</evidence>
<evidence type="ECO:0000313" key="8">
    <source>
        <dbReference type="EMBL" id="HJD98414.1"/>
    </source>
</evidence>
<sequence length="511" mass="53669">MARTLFVTALAAKSGKAEAVAGLLELIKGSAKSPVLFRPVPCLSTALEHINSGKGNALIDDILASWKNACAESDFVLCEGTDFAGNSPALENSLNACVAANLGAPVVLALSGEGASAAEITATILTFQCGMKDKCVELLGVFLSGMSEEDEKAVASSFPFPVSGKAEAFASVLDKCEGHITPRLFEFGLIEKAQKHPMRIVLPEGEEDRLIKAAAILIERKVASIILLGNPEKIHARAAELSVSVEGAEIIDPVNSPDFEDFAATYAQLRAKKGVTIEQAREKMADNTYYGTMMIYKEKADGMVSGAVNTTAHTVRPALEFIKTKPTASIVSSAFFVCLKDRVNTYGDCAINLDPDPEQLATIAVTTAETAAAFGLEPRVAMLSYSTGNSGKGPTVDKVKEATRLAKEKAPDMLITGPIQYDAAVDAATAKTKLPGDPVAGRASVFIVPDINTGNNLYKAVQRSAGAVAIGPVLQGLRKPVNDLSRGCSVPDIVNTVAITAIQAQAEKGLN</sequence>
<evidence type="ECO:0000313" key="9">
    <source>
        <dbReference type="Proteomes" id="UP000698963"/>
    </source>
</evidence>
<dbReference type="Gene3D" id="3.40.50.10950">
    <property type="match status" value="1"/>
</dbReference>
<keyword evidence="4 8" id="KW-0808">Transferase</keyword>
<evidence type="ECO:0000259" key="7">
    <source>
        <dbReference type="Pfam" id="PF01515"/>
    </source>
</evidence>
<reference evidence="8" key="2">
    <citation type="submission" date="2021-09" db="EMBL/GenBank/DDBJ databases">
        <authorList>
            <person name="Gilroy R."/>
        </authorList>
    </citation>
    <scope>NUCLEOTIDE SEQUENCE</scope>
    <source>
        <strain evidence="8">ChiGjej2B2-19336</strain>
    </source>
</reference>
<dbReference type="AlphaFoldDB" id="A0A921AYU0"/>
<dbReference type="InterPro" id="IPR027417">
    <property type="entry name" value="P-loop_NTPase"/>
</dbReference>
<protein>
    <recommendedName>
        <fullName evidence="3">Phosphate acetyltransferase</fullName>
        <ecNumber evidence="2">2.3.1.8</ecNumber>
    </recommendedName>
    <alternativeName>
        <fullName evidence="6">Phosphotransacetylase</fullName>
    </alternativeName>
</protein>
<keyword evidence="5 8" id="KW-0012">Acyltransferase</keyword>
<dbReference type="PANTHER" id="PTHR43356:SF3">
    <property type="entry name" value="PHOSPHATE ACETYLTRANSFERASE"/>
    <property type="match status" value="1"/>
</dbReference>
<dbReference type="InterPro" id="IPR004614">
    <property type="entry name" value="P_AcTrfase"/>
</dbReference>
<dbReference type="SUPFAM" id="SSF52540">
    <property type="entry name" value="P-loop containing nucleoside triphosphate hydrolases"/>
    <property type="match status" value="1"/>
</dbReference>
<dbReference type="NCBIfam" id="TIGR00651">
    <property type="entry name" value="pta"/>
    <property type="match status" value="1"/>
</dbReference>
<feature type="domain" description="Phosphate acetyl/butaryl transferase" evidence="7">
    <location>
        <begin position="189"/>
        <end position="501"/>
    </location>
</feature>
<dbReference type="RefSeq" id="WP_304124328.1">
    <property type="nucleotide sequence ID" value="NZ_DYZA01000255.1"/>
</dbReference>
<dbReference type="SUPFAM" id="SSF53659">
    <property type="entry name" value="Isocitrate/Isopropylmalate dehydrogenase-like"/>
    <property type="match status" value="1"/>
</dbReference>
<dbReference type="EC" id="2.3.1.8" evidence="2"/>
<dbReference type="Gene3D" id="3.40.50.10750">
    <property type="entry name" value="Isocitrate/Isopropylmalate dehydrogenase-like"/>
    <property type="match status" value="1"/>
</dbReference>
<comment type="caution">
    <text evidence="8">The sequence shown here is derived from an EMBL/GenBank/DDBJ whole genome shotgun (WGS) entry which is preliminary data.</text>
</comment>
<dbReference type="Gene3D" id="3.40.50.300">
    <property type="entry name" value="P-loop containing nucleotide triphosphate hydrolases"/>
    <property type="match status" value="1"/>
</dbReference>
<dbReference type="NCBIfam" id="NF004167">
    <property type="entry name" value="PRK05632.1"/>
    <property type="match status" value="1"/>
</dbReference>
<dbReference type="InterPro" id="IPR050500">
    <property type="entry name" value="Phos_Acetyltrans/Butyryltrans"/>
</dbReference>
<dbReference type="Pfam" id="PF01515">
    <property type="entry name" value="PTA_PTB"/>
    <property type="match status" value="1"/>
</dbReference>
<comment type="pathway">
    <text evidence="1">Metabolic intermediate biosynthesis; acetyl-CoA biosynthesis; acetyl-CoA from acetate: step 2/2.</text>
</comment>
<evidence type="ECO:0000256" key="3">
    <source>
        <dbReference type="ARBA" id="ARBA00021528"/>
    </source>
</evidence>
<dbReference type="EMBL" id="DYZA01000255">
    <property type="protein sequence ID" value="HJD98414.1"/>
    <property type="molecule type" value="Genomic_DNA"/>
</dbReference>
<dbReference type="InterPro" id="IPR002505">
    <property type="entry name" value="PTA_PTB"/>
</dbReference>
<name>A0A921AYU0_9BACT</name>
<dbReference type="NCBIfam" id="NF007233">
    <property type="entry name" value="PRK09653.1"/>
    <property type="match status" value="1"/>
</dbReference>